<feature type="coiled-coil region" evidence="5">
    <location>
        <begin position="59"/>
        <end position="107"/>
    </location>
</feature>
<proteinExistence type="inferred from homology"/>
<dbReference type="RefSeq" id="WP_006594570.1">
    <property type="nucleotide sequence ID" value="NZ_BAHD01000096.1"/>
</dbReference>
<reference evidence="9 10" key="1">
    <citation type="submission" date="2012-08" db="EMBL/GenBank/DDBJ databases">
        <title>Whole genome shotgun sequence of Kineosphaera limosa NBRC 100340.</title>
        <authorList>
            <person name="Yoshida I."/>
            <person name="Isaki S."/>
            <person name="Hosoyama A."/>
            <person name="Tsuchikane K."/>
            <person name="Katsumata H."/>
            <person name="Ando Y."/>
            <person name="Ohji S."/>
            <person name="Hamada M."/>
            <person name="Tamura T."/>
            <person name="Yamazoe A."/>
            <person name="Yamazaki S."/>
            <person name="Fujita N."/>
        </authorList>
    </citation>
    <scope>NUCLEOTIDE SEQUENCE [LARGE SCALE GENOMIC DNA]</scope>
    <source>
        <strain evidence="9 10">NBRC 100340</strain>
    </source>
</reference>
<dbReference type="AlphaFoldDB" id="K6VP92"/>
<dbReference type="eggNOG" id="COG0791">
    <property type="taxonomic scope" value="Bacteria"/>
</dbReference>
<keyword evidence="4" id="KW-0788">Thiol protease</keyword>
<evidence type="ECO:0000313" key="10">
    <source>
        <dbReference type="Proteomes" id="UP000008366"/>
    </source>
</evidence>
<keyword evidence="5" id="KW-0175">Coiled coil</keyword>
<dbReference type="InterPro" id="IPR000064">
    <property type="entry name" value="NLP_P60_dom"/>
</dbReference>
<evidence type="ECO:0000256" key="6">
    <source>
        <dbReference type="SAM" id="MobiDB-lite"/>
    </source>
</evidence>
<accession>K6VP92</accession>
<evidence type="ECO:0000256" key="1">
    <source>
        <dbReference type="ARBA" id="ARBA00007074"/>
    </source>
</evidence>
<dbReference type="InterPro" id="IPR051794">
    <property type="entry name" value="PG_Endopeptidase_C40"/>
</dbReference>
<name>K6VP92_9MICO</name>
<evidence type="ECO:0000256" key="2">
    <source>
        <dbReference type="ARBA" id="ARBA00022670"/>
    </source>
</evidence>
<dbReference type="OrthoDB" id="5177647at2"/>
<dbReference type="Proteomes" id="UP000008366">
    <property type="component" value="Unassembled WGS sequence"/>
</dbReference>
<evidence type="ECO:0000256" key="3">
    <source>
        <dbReference type="ARBA" id="ARBA00022801"/>
    </source>
</evidence>
<comment type="similarity">
    <text evidence="1">Belongs to the peptidase C40 family.</text>
</comment>
<protein>
    <submittedName>
        <fullName evidence="9">Putative peptidase C40 family protein</fullName>
    </submittedName>
</protein>
<evidence type="ECO:0000259" key="8">
    <source>
        <dbReference type="PROSITE" id="PS51935"/>
    </source>
</evidence>
<sequence length="414" mass="43233">MRRRAATLALICAMVTPSLPAFAVPDTPASPAPTPSPSATASPNATTPPRGPVPSQAQVEAARAAVARAQAQQARVEARWTAAQRELDDLEAAAQLATERYNQARVQLAQRAAAAKKARQEAAAATERSGQARTAVDNLAATLYMQGGPLAGFDVLFGLAAGSDAGRTAGDLDAISAYRGRTFDDAQAAAAKAQEARRVAAQAELQQKAAQARAKEAHDAAQAAVAQGEARQQAIGQQMQAAIDELATLRDSSAAVERARLDGLAAQSVRQQMLRSQSATLAADGFDPGSLPAADSDAAAAAIAYAQEQLGKPYRWGGEGPDSFDCSGLTMRAWQAAGKNLIHYTGSQYQQTARVPISDLAPGDLVFFGKDAASIHHVGLYVGDGRMIEAPRTGLNIRYSSIYRSSLLPYGGRV</sequence>
<keyword evidence="10" id="KW-1185">Reference proteome</keyword>
<comment type="caution">
    <text evidence="9">The sequence shown here is derived from an EMBL/GenBank/DDBJ whole genome shotgun (WGS) entry which is preliminary data.</text>
</comment>
<evidence type="ECO:0000313" key="9">
    <source>
        <dbReference type="EMBL" id="GAB98038.1"/>
    </source>
</evidence>
<feature type="region of interest" description="Disordered" evidence="6">
    <location>
        <begin position="26"/>
        <end position="56"/>
    </location>
</feature>
<gene>
    <name evidence="9" type="ORF">KILIM_096_00030</name>
</gene>
<keyword evidence="2" id="KW-0645">Protease</keyword>
<feature type="coiled-coil region" evidence="5">
    <location>
        <begin position="186"/>
        <end position="220"/>
    </location>
</feature>
<dbReference type="STRING" id="1184609.KILIM_096_00030"/>
<dbReference type="PANTHER" id="PTHR47359">
    <property type="entry name" value="PEPTIDOGLYCAN DL-ENDOPEPTIDASE CWLO"/>
    <property type="match status" value="1"/>
</dbReference>
<keyword evidence="3" id="KW-0378">Hydrolase</keyword>
<dbReference type="EMBL" id="BAHD01000096">
    <property type="protein sequence ID" value="GAB98038.1"/>
    <property type="molecule type" value="Genomic_DNA"/>
</dbReference>
<organism evidence="9 10">
    <name type="scientific">Kineosphaera limosa NBRC 100340</name>
    <dbReference type="NCBI Taxonomy" id="1184609"/>
    <lineage>
        <taxon>Bacteria</taxon>
        <taxon>Bacillati</taxon>
        <taxon>Actinomycetota</taxon>
        <taxon>Actinomycetes</taxon>
        <taxon>Micrococcales</taxon>
        <taxon>Dermatophilaceae</taxon>
        <taxon>Kineosphaera</taxon>
    </lineage>
</organism>
<dbReference type="PROSITE" id="PS51935">
    <property type="entry name" value="NLPC_P60"/>
    <property type="match status" value="1"/>
</dbReference>
<keyword evidence="7" id="KW-0732">Signal</keyword>
<dbReference type="InterPro" id="IPR038765">
    <property type="entry name" value="Papain-like_cys_pep_sf"/>
</dbReference>
<feature type="chain" id="PRO_5003895595" evidence="7">
    <location>
        <begin position="24"/>
        <end position="414"/>
    </location>
</feature>
<dbReference type="GO" id="GO:0006508">
    <property type="term" value="P:proteolysis"/>
    <property type="evidence" value="ECO:0007669"/>
    <property type="project" value="UniProtKB-KW"/>
</dbReference>
<dbReference type="Gene3D" id="3.90.1720.10">
    <property type="entry name" value="endopeptidase domain like (from Nostoc punctiforme)"/>
    <property type="match status" value="1"/>
</dbReference>
<dbReference type="GO" id="GO:0008234">
    <property type="term" value="F:cysteine-type peptidase activity"/>
    <property type="evidence" value="ECO:0007669"/>
    <property type="project" value="UniProtKB-KW"/>
</dbReference>
<feature type="signal peptide" evidence="7">
    <location>
        <begin position="1"/>
        <end position="23"/>
    </location>
</feature>
<feature type="domain" description="NlpC/P60" evidence="8">
    <location>
        <begin position="296"/>
        <end position="414"/>
    </location>
</feature>
<evidence type="ECO:0000256" key="4">
    <source>
        <dbReference type="ARBA" id="ARBA00022807"/>
    </source>
</evidence>
<evidence type="ECO:0000256" key="7">
    <source>
        <dbReference type="SAM" id="SignalP"/>
    </source>
</evidence>
<feature type="compositionally biased region" description="Low complexity" evidence="6">
    <location>
        <begin position="37"/>
        <end position="48"/>
    </location>
</feature>
<dbReference type="Pfam" id="PF00877">
    <property type="entry name" value="NLPC_P60"/>
    <property type="match status" value="1"/>
</dbReference>
<dbReference type="SUPFAM" id="SSF54001">
    <property type="entry name" value="Cysteine proteinases"/>
    <property type="match status" value="1"/>
</dbReference>
<dbReference type="PANTHER" id="PTHR47359:SF3">
    <property type="entry name" value="NLP_P60 DOMAIN-CONTAINING PROTEIN-RELATED"/>
    <property type="match status" value="1"/>
</dbReference>
<evidence type="ECO:0000256" key="5">
    <source>
        <dbReference type="SAM" id="Coils"/>
    </source>
</evidence>